<dbReference type="Pfam" id="PF21292">
    <property type="entry name" value="EME1-MUS81_C"/>
    <property type="match status" value="1"/>
</dbReference>
<keyword evidence="13" id="KW-0469">Meiosis</keyword>
<evidence type="ECO:0000313" key="16">
    <source>
        <dbReference type="EMBL" id="KAF4631149.1"/>
    </source>
</evidence>
<evidence type="ECO:0000313" key="17">
    <source>
        <dbReference type="Proteomes" id="UP000566819"/>
    </source>
</evidence>
<feature type="compositionally biased region" description="Acidic residues" evidence="14">
    <location>
        <begin position="256"/>
        <end position="266"/>
    </location>
</feature>
<keyword evidence="8" id="KW-0378">Hydrolase</keyword>
<comment type="caution">
    <text evidence="16">The sequence shown here is derived from an EMBL/GenBank/DDBJ whole genome shotgun (WGS) entry which is preliminary data.</text>
</comment>
<feature type="domain" description="ERCC4" evidence="15">
    <location>
        <begin position="349"/>
        <end position="609"/>
    </location>
</feature>
<dbReference type="PANTHER" id="PTHR21077:SF5">
    <property type="entry name" value="CROSSOVER JUNCTION ENDONUCLEASE MMS4"/>
    <property type="match status" value="1"/>
</dbReference>
<keyword evidence="11" id="KW-0234">DNA repair</keyword>
<organism evidence="16 17">
    <name type="scientific">Cudoniella acicularis</name>
    <dbReference type="NCBI Taxonomy" id="354080"/>
    <lineage>
        <taxon>Eukaryota</taxon>
        <taxon>Fungi</taxon>
        <taxon>Dikarya</taxon>
        <taxon>Ascomycota</taxon>
        <taxon>Pezizomycotina</taxon>
        <taxon>Leotiomycetes</taxon>
        <taxon>Helotiales</taxon>
        <taxon>Tricladiaceae</taxon>
        <taxon>Cudoniella</taxon>
    </lineage>
</organism>
<name>A0A8H4RM02_9HELO</name>
<dbReference type="Gene3D" id="1.10.150.670">
    <property type="entry name" value="Crossover junction endonuclease EME1, DNA-binding domain"/>
    <property type="match status" value="1"/>
</dbReference>
<evidence type="ECO:0000256" key="10">
    <source>
        <dbReference type="ARBA" id="ARBA00023172"/>
    </source>
</evidence>
<feature type="region of interest" description="Disordered" evidence="14">
    <location>
        <begin position="81"/>
        <end position="100"/>
    </location>
</feature>
<comment type="similarity">
    <text evidence="3">Belongs to the EME1/MMS4 family.</text>
</comment>
<evidence type="ECO:0000256" key="12">
    <source>
        <dbReference type="ARBA" id="ARBA00023242"/>
    </source>
</evidence>
<dbReference type="GO" id="GO:0006302">
    <property type="term" value="P:double-strand break repair"/>
    <property type="evidence" value="ECO:0007669"/>
    <property type="project" value="TreeGrafter"/>
</dbReference>
<keyword evidence="12" id="KW-0539">Nucleus</keyword>
<dbReference type="GO" id="GO:0005634">
    <property type="term" value="C:nucleus"/>
    <property type="evidence" value="ECO:0007669"/>
    <property type="project" value="UniProtKB-SubCell"/>
</dbReference>
<keyword evidence="9" id="KW-0460">Magnesium</keyword>
<dbReference type="GO" id="GO:0031297">
    <property type="term" value="P:replication fork processing"/>
    <property type="evidence" value="ECO:0007669"/>
    <property type="project" value="TreeGrafter"/>
</dbReference>
<dbReference type="GO" id="GO:0000712">
    <property type="term" value="P:resolution of meiotic recombination intermediates"/>
    <property type="evidence" value="ECO:0007669"/>
    <property type="project" value="TreeGrafter"/>
</dbReference>
<dbReference type="GO" id="GO:0008821">
    <property type="term" value="F:crossover junction DNA endonuclease activity"/>
    <property type="evidence" value="ECO:0007669"/>
    <property type="project" value="TreeGrafter"/>
</dbReference>
<evidence type="ECO:0000256" key="1">
    <source>
        <dbReference type="ARBA" id="ARBA00001946"/>
    </source>
</evidence>
<dbReference type="InterPro" id="IPR042530">
    <property type="entry name" value="EME1/EME2_C"/>
</dbReference>
<evidence type="ECO:0000259" key="15">
    <source>
        <dbReference type="SMART" id="SM00891"/>
    </source>
</evidence>
<dbReference type="GO" id="GO:0048476">
    <property type="term" value="C:Holliday junction resolvase complex"/>
    <property type="evidence" value="ECO:0007669"/>
    <property type="project" value="InterPro"/>
</dbReference>
<evidence type="ECO:0000256" key="13">
    <source>
        <dbReference type="ARBA" id="ARBA00023254"/>
    </source>
</evidence>
<dbReference type="Proteomes" id="UP000566819">
    <property type="component" value="Unassembled WGS sequence"/>
</dbReference>
<dbReference type="FunFam" id="1.10.150.670:FF:000004">
    <property type="entry name" value="Crossover junction endonuclease EME1"/>
    <property type="match status" value="1"/>
</dbReference>
<keyword evidence="7" id="KW-0227">DNA damage</keyword>
<feature type="compositionally biased region" description="Basic and acidic residues" evidence="14">
    <location>
        <begin position="287"/>
        <end position="332"/>
    </location>
</feature>
<evidence type="ECO:0000256" key="14">
    <source>
        <dbReference type="SAM" id="MobiDB-lite"/>
    </source>
</evidence>
<reference evidence="16 17" key="1">
    <citation type="submission" date="2020-03" db="EMBL/GenBank/DDBJ databases">
        <title>Draft Genome Sequence of Cudoniella acicularis.</title>
        <authorList>
            <person name="Buettner E."/>
            <person name="Kellner H."/>
        </authorList>
    </citation>
    <scope>NUCLEOTIDE SEQUENCE [LARGE SCALE GENOMIC DNA]</scope>
    <source>
        <strain evidence="16 17">DSM 108380</strain>
    </source>
</reference>
<comment type="subcellular location">
    <subcellularLocation>
        <location evidence="2">Nucleus</location>
    </subcellularLocation>
</comment>
<evidence type="ECO:0000256" key="7">
    <source>
        <dbReference type="ARBA" id="ARBA00022763"/>
    </source>
</evidence>
<dbReference type="GO" id="GO:0031573">
    <property type="term" value="P:mitotic intra-S DNA damage checkpoint signaling"/>
    <property type="evidence" value="ECO:0007669"/>
    <property type="project" value="TreeGrafter"/>
</dbReference>
<dbReference type="CDD" id="cd20085">
    <property type="entry name" value="XPF_nuclease_Mms4"/>
    <property type="match status" value="1"/>
</dbReference>
<evidence type="ECO:0000256" key="6">
    <source>
        <dbReference type="ARBA" id="ARBA00022759"/>
    </source>
</evidence>
<keyword evidence="5" id="KW-0479">Metal-binding</keyword>
<evidence type="ECO:0000256" key="3">
    <source>
        <dbReference type="ARBA" id="ARBA00005313"/>
    </source>
</evidence>
<evidence type="ECO:0000256" key="4">
    <source>
        <dbReference type="ARBA" id="ARBA00022722"/>
    </source>
</evidence>
<accession>A0A8H4RM02</accession>
<keyword evidence="17" id="KW-1185">Reference proteome</keyword>
<dbReference type="Pfam" id="PF02732">
    <property type="entry name" value="ERCC4"/>
    <property type="match status" value="1"/>
</dbReference>
<comment type="cofactor">
    <cofactor evidence="1">
        <name>Mg(2+)</name>
        <dbReference type="ChEBI" id="CHEBI:18420"/>
    </cofactor>
</comment>
<dbReference type="InterPro" id="IPR047521">
    <property type="entry name" value="XPF_nuclease_EME1_ascomycetes"/>
</dbReference>
<dbReference type="InterPro" id="IPR033310">
    <property type="entry name" value="Mms4/EME1/EME2"/>
</dbReference>
<gene>
    <name evidence="16" type="ORF">G7Y89_g6978</name>
</gene>
<keyword evidence="10" id="KW-0233">DNA recombination</keyword>
<evidence type="ECO:0000256" key="5">
    <source>
        <dbReference type="ARBA" id="ARBA00022723"/>
    </source>
</evidence>
<protein>
    <recommendedName>
        <fullName evidence="15">ERCC4 domain-containing protein</fullName>
    </recommendedName>
</protein>
<evidence type="ECO:0000256" key="11">
    <source>
        <dbReference type="ARBA" id="ARBA00023204"/>
    </source>
</evidence>
<sequence length="656" mass="73280">MPVEIIDLLSSPELPRAAISISEKSSNTQKKSQLLAPARTLTYEPPKSGVDDDWFTLSSDGIDSTLPKSTAATRFYNTSSKADAHPTSKVTQAKPGKAPNNNFFLSDDFDSTINLDDPFAVDFPPHKKRRLSSSPKPTLPKSTLPKSREFKRSISNIKPSSTKGSTHTRPAPSLNRSKTTTTILESDPILFTSSPDPFADAARKRRAKTKEIWEEESDDDIDVSRKSKTGVTSVASKHGPTVLEAGNGNKLRDLTFDDSSDEELPDIDSLPPAKPTGNSKAALAKYNAEKKKSEKAEKEAEKERKRLVAEAKKERKRLAKEEKSRSKEKNSELAKVNTLRTDKKVSTSEMIIELSSSLNPTLVEQVKGFLGPLQVEHSDWENPLPVIRWKRKVVAEYNNALEYWEPKPLRIKSEKHIVCVITAKDFVDMVMADEKNNLDAHILQLRATSHAAEIIYLIEGLVSWMRKNKNVKNRQFTAAVRGQLMQEEPSASQRKRKKEPEYVDEDMIEGALLKLQVVHGALIHHTAAKIETAEWVVTFTQHISTIPYRTQKETLDTAFCMESGQVKTGDTPENTFTKMLQEIIRITAPVAYGIAAEYPSVKELVRGLKENGPLALEDLKKMANKDGAFTDRRIGPSISKRVYNVFMGMDPGSWDV</sequence>
<dbReference type="InterPro" id="IPR006166">
    <property type="entry name" value="ERCC4_domain"/>
</dbReference>
<dbReference type="PANTHER" id="PTHR21077">
    <property type="entry name" value="EME1 PROTEIN"/>
    <property type="match status" value="1"/>
</dbReference>
<feature type="region of interest" description="Disordered" evidence="14">
    <location>
        <begin position="125"/>
        <end position="335"/>
    </location>
</feature>
<proteinExistence type="inferred from homology"/>
<dbReference type="EMBL" id="JAAMPI010000472">
    <property type="protein sequence ID" value="KAF4631149.1"/>
    <property type="molecule type" value="Genomic_DNA"/>
</dbReference>
<feature type="compositionally biased region" description="Low complexity" evidence="14">
    <location>
        <begin position="132"/>
        <end position="145"/>
    </location>
</feature>
<dbReference type="SMART" id="SM00891">
    <property type="entry name" value="ERCC4"/>
    <property type="match status" value="1"/>
</dbReference>
<evidence type="ECO:0000256" key="2">
    <source>
        <dbReference type="ARBA" id="ARBA00004123"/>
    </source>
</evidence>
<evidence type="ECO:0000256" key="9">
    <source>
        <dbReference type="ARBA" id="ARBA00022842"/>
    </source>
</evidence>
<dbReference type="OrthoDB" id="343092at2759"/>
<feature type="compositionally biased region" description="Polar residues" evidence="14">
    <location>
        <begin position="153"/>
        <end position="184"/>
    </location>
</feature>
<keyword evidence="4" id="KW-0540">Nuclease</keyword>
<dbReference type="Gene3D" id="3.40.50.10130">
    <property type="match status" value="1"/>
</dbReference>
<dbReference type="GO" id="GO:0046872">
    <property type="term" value="F:metal ion binding"/>
    <property type="evidence" value="ECO:0007669"/>
    <property type="project" value="UniProtKB-KW"/>
</dbReference>
<evidence type="ECO:0000256" key="8">
    <source>
        <dbReference type="ARBA" id="ARBA00022801"/>
    </source>
</evidence>
<dbReference type="AlphaFoldDB" id="A0A8H4RM02"/>
<keyword evidence="6" id="KW-0255">Endonuclease</keyword>
<dbReference type="GO" id="GO:0003677">
    <property type="term" value="F:DNA binding"/>
    <property type="evidence" value="ECO:0007669"/>
    <property type="project" value="InterPro"/>
</dbReference>